<dbReference type="PROSITE" id="PS50068">
    <property type="entry name" value="LDLRA_2"/>
    <property type="match status" value="3"/>
</dbReference>
<dbReference type="PRINTS" id="PR00261">
    <property type="entry name" value="LDLRECEPTOR"/>
</dbReference>
<proteinExistence type="predicted"/>
<comment type="caution">
    <text evidence="8">The sequence shown here is derived from an EMBL/GenBank/DDBJ whole genome shotgun (WGS) entry which is preliminary data.</text>
</comment>
<keyword evidence="6 7" id="KW-1015">Disulfide bond</keyword>
<comment type="subcellular location">
    <subcellularLocation>
        <location evidence="1">Membrane</location>
        <topology evidence="1">Single-pass membrane protein</topology>
    </subcellularLocation>
</comment>
<dbReference type="PANTHER" id="PTHR24270:SF62">
    <property type="entry name" value="LOW-DENSITY LIPOPROTEIN RECEPTOR-RELATED PROTEIN 2"/>
    <property type="match status" value="1"/>
</dbReference>
<name>A0ABP0GX81_CLALP</name>
<evidence type="ECO:0000256" key="2">
    <source>
        <dbReference type="ARBA" id="ARBA00022692"/>
    </source>
</evidence>
<accession>A0ABP0GX81</accession>
<feature type="disulfide bond" evidence="7">
    <location>
        <begin position="151"/>
        <end position="169"/>
    </location>
</feature>
<keyword evidence="9" id="KW-1185">Reference proteome</keyword>
<keyword evidence="2" id="KW-0812">Transmembrane</keyword>
<dbReference type="Pfam" id="PF00057">
    <property type="entry name" value="Ldl_recept_a"/>
    <property type="match status" value="2"/>
</dbReference>
<keyword evidence="5" id="KW-0472">Membrane</keyword>
<dbReference type="InterPro" id="IPR002172">
    <property type="entry name" value="LDrepeatLR_classA_rpt"/>
</dbReference>
<dbReference type="PANTHER" id="PTHR24270">
    <property type="entry name" value="LOW-DENSITY LIPOPROTEIN RECEPTOR-RELATED"/>
    <property type="match status" value="1"/>
</dbReference>
<evidence type="ECO:0000313" key="9">
    <source>
        <dbReference type="Proteomes" id="UP001642483"/>
    </source>
</evidence>
<reference evidence="8 9" key="1">
    <citation type="submission" date="2024-02" db="EMBL/GenBank/DDBJ databases">
        <authorList>
            <person name="Daric V."/>
            <person name="Darras S."/>
        </authorList>
    </citation>
    <scope>NUCLEOTIDE SEQUENCE [LARGE SCALE GENOMIC DNA]</scope>
</reference>
<dbReference type="InterPro" id="IPR050685">
    <property type="entry name" value="LDLR"/>
</dbReference>
<evidence type="ECO:0000313" key="8">
    <source>
        <dbReference type="EMBL" id="CAK8696177.1"/>
    </source>
</evidence>
<sequence>MEMINYPVQKVLLLGKIKNEVNRFIDGDASGLAAHARPQLSAFQYDALRMCHYYLPRCIQLSEFNCKCEDDARGNSRECIPQSWVCDGQQDCLNGADEIDCRCDPGEYQCYDGVGVRFDLCINESKVCDRELDCFNMRDEYNKNCGEGFQCNNGRYIPASWKCDGLDNCGDNSDEDNYDCPQHRCDCYKEGNDTCKNGRRSYYHEDLTSSDVNAVRVTGATVAMSHACDVTYDPVSNYFSKQSSVE</sequence>
<organism evidence="8 9">
    <name type="scientific">Clavelina lepadiformis</name>
    <name type="common">Light-bulb sea squirt</name>
    <name type="synonym">Ascidia lepadiformis</name>
    <dbReference type="NCBI Taxonomy" id="159417"/>
    <lineage>
        <taxon>Eukaryota</taxon>
        <taxon>Metazoa</taxon>
        <taxon>Chordata</taxon>
        <taxon>Tunicata</taxon>
        <taxon>Ascidiacea</taxon>
        <taxon>Aplousobranchia</taxon>
        <taxon>Clavelinidae</taxon>
        <taxon>Clavelina</taxon>
    </lineage>
</organism>
<evidence type="ECO:0000256" key="1">
    <source>
        <dbReference type="ARBA" id="ARBA00004167"/>
    </source>
</evidence>
<evidence type="ECO:0000256" key="5">
    <source>
        <dbReference type="ARBA" id="ARBA00023136"/>
    </source>
</evidence>
<keyword evidence="4" id="KW-1133">Transmembrane helix</keyword>
<dbReference type="InterPro" id="IPR036055">
    <property type="entry name" value="LDL_receptor-like_sf"/>
</dbReference>
<evidence type="ECO:0000256" key="3">
    <source>
        <dbReference type="ARBA" id="ARBA00022737"/>
    </source>
</evidence>
<evidence type="ECO:0000256" key="4">
    <source>
        <dbReference type="ARBA" id="ARBA00022989"/>
    </source>
</evidence>
<dbReference type="Gene3D" id="4.10.400.10">
    <property type="entry name" value="Low-density Lipoprotein Receptor"/>
    <property type="match status" value="3"/>
</dbReference>
<feature type="disulfide bond" evidence="7">
    <location>
        <begin position="86"/>
        <end position="101"/>
    </location>
</feature>
<dbReference type="CDD" id="cd00112">
    <property type="entry name" value="LDLa"/>
    <property type="match status" value="2"/>
</dbReference>
<dbReference type="SMART" id="SM00192">
    <property type="entry name" value="LDLa"/>
    <property type="match status" value="3"/>
</dbReference>
<dbReference type="EMBL" id="CAWYQH010000152">
    <property type="protein sequence ID" value="CAK8696177.1"/>
    <property type="molecule type" value="Genomic_DNA"/>
</dbReference>
<protein>
    <submittedName>
        <fullName evidence="8">Uncharacterized protein</fullName>
    </submittedName>
</protein>
<keyword evidence="3" id="KW-0677">Repeat</keyword>
<dbReference type="SUPFAM" id="SSF57424">
    <property type="entry name" value="LDL receptor-like module"/>
    <property type="match status" value="3"/>
</dbReference>
<comment type="caution">
    <text evidence="7">Lacks conserved residue(s) required for the propagation of feature annotation.</text>
</comment>
<evidence type="ECO:0000256" key="6">
    <source>
        <dbReference type="ARBA" id="ARBA00023157"/>
    </source>
</evidence>
<dbReference type="Proteomes" id="UP001642483">
    <property type="component" value="Unassembled WGS sequence"/>
</dbReference>
<gene>
    <name evidence="8" type="ORF">CVLEPA_LOCUS29353</name>
</gene>
<evidence type="ECO:0000256" key="7">
    <source>
        <dbReference type="PROSITE-ProRule" id="PRU00124"/>
    </source>
</evidence>